<organism evidence="3 4">
    <name type="scientific">Phytophthora megakarya</name>
    <dbReference type="NCBI Taxonomy" id="4795"/>
    <lineage>
        <taxon>Eukaryota</taxon>
        <taxon>Sar</taxon>
        <taxon>Stramenopiles</taxon>
        <taxon>Oomycota</taxon>
        <taxon>Peronosporomycetes</taxon>
        <taxon>Peronosporales</taxon>
        <taxon>Peronosporaceae</taxon>
        <taxon>Phytophthora</taxon>
    </lineage>
</organism>
<reference evidence="4" key="1">
    <citation type="submission" date="2017-03" db="EMBL/GenBank/DDBJ databases">
        <title>Phytopthora megakarya and P. palmivora, two closely related causual agents of cacao black pod achieved similar genome size and gene model numbers by different mechanisms.</title>
        <authorList>
            <person name="Ali S."/>
            <person name="Shao J."/>
            <person name="Larry D.J."/>
            <person name="Kronmiller B."/>
            <person name="Shen D."/>
            <person name="Strem M.D."/>
            <person name="Melnick R.L."/>
            <person name="Guiltinan M.J."/>
            <person name="Tyler B.M."/>
            <person name="Meinhardt L.W."/>
            <person name="Bailey B.A."/>
        </authorList>
    </citation>
    <scope>NUCLEOTIDE SEQUENCE [LARGE SCALE GENOMIC DNA]</scope>
    <source>
        <strain evidence="4">zdho120</strain>
    </source>
</reference>
<dbReference type="Proteomes" id="UP000198211">
    <property type="component" value="Unassembled WGS sequence"/>
</dbReference>
<sequence>MATNEKNQAKSEANVVPEQQATLNDNMEDSNAGVDEDCQPHSIYSEASRIAWKWICWSGAKTFDGLDFAGEVLANFLGLNQSKYQWIADAQQREKDEKLQRRLEKRQRRQLRLEQLLEAEQRKLQELEIGALGEETAFVDTSAAA</sequence>
<dbReference type="Pfam" id="PF14774">
    <property type="entry name" value="FAM177"/>
    <property type="match status" value="1"/>
</dbReference>
<evidence type="ECO:0000256" key="1">
    <source>
        <dbReference type="SAM" id="Coils"/>
    </source>
</evidence>
<evidence type="ECO:0000256" key="2">
    <source>
        <dbReference type="SAM" id="MobiDB-lite"/>
    </source>
</evidence>
<comment type="caution">
    <text evidence="3">The sequence shown here is derived from an EMBL/GenBank/DDBJ whole genome shotgun (WGS) entry which is preliminary data.</text>
</comment>
<dbReference type="PANTHER" id="PTHR31206">
    <property type="entry name" value="LP10445P"/>
    <property type="match status" value="1"/>
</dbReference>
<accession>A0A225X4J7</accession>
<dbReference type="EMBL" id="NBNE01000005">
    <property type="protein sequence ID" value="OWZ24673.1"/>
    <property type="molecule type" value="Genomic_DNA"/>
</dbReference>
<gene>
    <name evidence="3" type="ORF">PHMEG_000195</name>
</gene>
<dbReference type="PANTHER" id="PTHR31206:SF1">
    <property type="entry name" value="LP10445P"/>
    <property type="match status" value="1"/>
</dbReference>
<dbReference type="OrthoDB" id="45963at2759"/>
<feature type="region of interest" description="Disordered" evidence="2">
    <location>
        <begin position="1"/>
        <end position="31"/>
    </location>
</feature>
<keyword evidence="4" id="KW-1185">Reference proteome</keyword>
<evidence type="ECO:0000313" key="4">
    <source>
        <dbReference type="Proteomes" id="UP000198211"/>
    </source>
</evidence>
<keyword evidence="1" id="KW-0175">Coiled coil</keyword>
<evidence type="ECO:0000313" key="3">
    <source>
        <dbReference type="EMBL" id="OWZ24673.1"/>
    </source>
</evidence>
<name>A0A225X4J7_9STRA</name>
<dbReference type="InterPro" id="IPR028260">
    <property type="entry name" value="FAM177"/>
</dbReference>
<proteinExistence type="predicted"/>
<feature type="coiled-coil region" evidence="1">
    <location>
        <begin position="103"/>
        <end position="130"/>
    </location>
</feature>
<dbReference type="AlphaFoldDB" id="A0A225X4J7"/>
<protein>
    <submittedName>
        <fullName evidence="3">Uncharacterized protein</fullName>
    </submittedName>
</protein>